<evidence type="ECO:0000313" key="3">
    <source>
        <dbReference type="Proteomes" id="UP000314294"/>
    </source>
</evidence>
<accession>A0A4Z2HHJ4</accession>
<organism evidence="2 3">
    <name type="scientific">Liparis tanakae</name>
    <name type="common">Tanaka's snailfish</name>
    <dbReference type="NCBI Taxonomy" id="230148"/>
    <lineage>
        <taxon>Eukaryota</taxon>
        <taxon>Metazoa</taxon>
        <taxon>Chordata</taxon>
        <taxon>Craniata</taxon>
        <taxon>Vertebrata</taxon>
        <taxon>Euteleostomi</taxon>
        <taxon>Actinopterygii</taxon>
        <taxon>Neopterygii</taxon>
        <taxon>Teleostei</taxon>
        <taxon>Neoteleostei</taxon>
        <taxon>Acanthomorphata</taxon>
        <taxon>Eupercaria</taxon>
        <taxon>Perciformes</taxon>
        <taxon>Cottioidei</taxon>
        <taxon>Cottales</taxon>
        <taxon>Liparidae</taxon>
        <taxon>Liparis</taxon>
    </lineage>
</organism>
<dbReference type="AlphaFoldDB" id="A0A4Z2HHJ4"/>
<dbReference type="EMBL" id="SRLO01000241">
    <property type="protein sequence ID" value="TNN65081.1"/>
    <property type="molecule type" value="Genomic_DNA"/>
</dbReference>
<dbReference type="Proteomes" id="UP000314294">
    <property type="component" value="Unassembled WGS sequence"/>
</dbReference>
<evidence type="ECO:0000256" key="1">
    <source>
        <dbReference type="SAM" id="MobiDB-lite"/>
    </source>
</evidence>
<evidence type="ECO:0000313" key="2">
    <source>
        <dbReference type="EMBL" id="TNN65081.1"/>
    </source>
</evidence>
<comment type="caution">
    <text evidence="2">The sequence shown here is derived from an EMBL/GenBank/DDBJ whole genome shotgun (WGS) entry which is preliminary data.</text>
</comment>
<proteinExistence type="predicted"/>
<name>A0A4Z2HHJ4_9TELE</name>
<feature type="region of interest" description="Disordered" evidence="1">
    <location>
        <begin position="26"/>
        <end position="62"/>
    </location>
</feature>
<reference evidence="2 3" key="1">
    <citation type="submission" date="2019-03" db="EMBL/GenBank/DDBJ databases">
        <title>First draft genome of Liparis tanakae, snailfish: a comprehensive survey of snailfish specific genes.</title>
        <authorList>
            <person name="Kim W."/>
            <person name="Song I."/>
            <person name="Jeong J.-H."/>
            <person name="Kim D."/>
            <person name="Kim S."/>
            <person name="Ryu S."/>
            <person name="Song J.Y."/>
            <person name="Lee S.K."/>
        </authorList>
    </citation>
    <scope>NUCLEOTIDE SEQUENCE [LARGE SCALE GENOMIC DNA]</scope>
    <source>
        <tissue evidence="2">Muscle</tissue>
    </source>
</reference>
<sequence>MTEEVGLDAKTCRLAASGAEIRGIRRLGSHLSTQKRQDGEGGGLAVSPHPPTRSPPTLFDTSPRRRCSWSKWSVGVKKNTGIGFLQQPVTSRVNGALSFLPRLKPLRTPRFLSLRTFLS</sequence>
<protein>
    <submittedName>
        <fullName evidence="2">Uncharacterized protein</fullName>
    </submittedName>
</protein>
<gene>
    <name evidence="2" type="ORF">EYF80_024690</name>
</gene>
<keyword evidence="3" id="KW-1185">Reference proteome</keyword>